<dbReference type="Pfam" id="PF13622">
    <property type="entry name" value="4HBT_3"/>
    <property type="match status" value="1"/>
</dbReference>
<keyword evidence="4" id="KW-1185">Reference proteome</keyword>
<feature type="domain" description="Acyl-CoA thioesterase-like C-terminal" evidence="2">
    <location>
        <begin position="134"/>
        <end position="269"/>
    </location>
</feature>
<organism evidence="3 4">
    <name type="scientific">Nocardia acididurans</name>
    <dbReference type="NCBI Taxonomy" id="2802282"/>
    <lineage>
        <taxon>Bacteria</taxon>
        <taxon>Bacillati</taxon>
        <taxon>Actinomycetota</taxon>
        <taxon>Actinomycetes</taxon>
        <taxon>Mycobacteriales</taxon>
        <taxon>Nocardiaceae</taxon>
        <taxon>Nocardia</taxon>
    </lineage>
</organism>
<protein>
    <submittedName>
        <fullName evidence="3">Thioesterase family protein</fullName>
    </submittedName>
</protein>
<dbReference type="InterPro" id="IPR042171">
    <property type="entry name" value="Acyl-CoA_hotdog"/>
</dbReference>
<evidence type="ECO:0000313" key="4">
    <source>
        <dbReference type="Proteomes" id="UP000602198"/>
    </source>
</evidence>
<dbReference type="InterPro" id="IPR029069">
    <property type="entry name" value="HotDog_dom_sf"/>
</dbReference>
<dbReference type="Gene3D" id="2.40.160.210">
    <property type="entry name" value="Acyl-CoA thioesterase, double hotdog domain"/>
    <property type="match status" value="1"/>
</dbReference>
<dbReference type="PANTHER" id="PTHR38110:SF1">
    <property type="entry name" value="THIOESTERASE DOMAIN-CONTAINING PROTEIN"/>
    <property type="match status" value="1"/>
</dbReference>
<dbReference type="Proteomes" id="UP000602198">
    <property type="component" value="Unassembled WGS sequence"/>
</dbReference>
<feature type="domain" description="Acyl-CoA thioesterase-like N-terminal HotDog" evidence="1">
    <location>
        <begin position="33"/>
        <end position="111"/>
    </location>
</feature>
<dbReference type="SUPFAM" id="SSF54637">
    <property type="entry name" value="Thioesterase/thiol ester dehydrase-isomerase"/>
    <property type="match status" value="2"/>
</dbReference>
<evidence type="ECO:0000259" key="2">
    <source>
        <dbReference type="Pfam" id="PF20789"/>
    </source>
</evidence>
<dbReference type="EMBL" id="JAERRJ010000010">
    <property type="protein sequence ID" value="MBL1078042.1"/>
    <property type="molecule type" value="Genomic_DNA"/>
</dbReference>
<comment type="caution">
    <text evidence="3">The sequence shown here is derived from an EMBL/GenBank/DDBJ whole genome shotgun (WGS) entry which is preliminary data.</text>
</comment>
<dbReference type="InterPro" id="IPR049449">
    <property type="entry name" value="TesB_ACOT8-like_N"/>
</dbReference>
<evidence type="ECO:0000259" key="1">
    <source>
        <dbReference type="Pfam" id="PF13622"/>
    </source>
</evidence>
<dbReference type="InterPro" id="IPR052389">
    <property type="entry name" value="Sec_Metab_Biosynth-Assoc"/>
</dbReference>
<accession>A0ABS1MBK8</accession>
<proteinExistence type="predicted"/>
<gene>
    <name evidence="3" type="ORF">JK358_26915</name>
</gene>
<dbReference type="Pfam" id="PF20789">
    <property type="entry name" value="4HBT_3C"/>
    <property type="match status" value="1"/>
</dbReference>
<sequence length="272" mass="28991">MTSISTHPFDSATGLTALGDGRYAGHTEAGYANMVGPFGGITAATLLSAALHDPRRLADPVALTVNFAGPVADGAFEIDAQPVRTNNATQHWIITMTQNGEVTTTATAVFGRRRDAWGSTEVTPPAVPSAADVPVTRAPGFPAWLNNYEMRFVEGGGDFLDPDAGERPDSTTTLWVRDNPVRPLDYSALAALSDVFFPRVMLRLGRMVPAGTVSLTTYFHADAELLAETTESILGTARAQHFGNGFFDQTASLWTAAGDLLATSHQVVYYKA</sequence>
<reference evidence="3 4" key="1">
    <citation type="submission" date="2021-01" db="EMBL/GenBank/DDBJ databases">
        <title>WGS of actinomycetes isolated from Thailand.</title>
        <authorList>
            <person name="Thawai C."/>
        </authorList>
    </citation>
    <scope>NUCLEOTIDE SEQUENCE [LARGE SCALE GENOMIC DNA]</scope>
    <source>
        <strain evidence="3 4">LPG 2</strain>
    </source>
</reference>
<dbReference type="RefSeq" id="WP_201952391.1">
    <property type="nucleotide sequence ID" value="NZ_JAERRJ010000010.1"/>
</dbReference>
<dbReference type="PANTHER" id="PTHR38110">
    <property type="entry name" value="CHROMOSOME 23, WHOLE GENOME SHOTGUN SEQUENCE"/>
    <property type="match status" value="1"/>
</dbReference>
<name>A0ABS1MBK8_9NOCA</name>
<evidence type="ECO:0000313" key="3">
    <source>
        <dbReference type="EMBL" id="MBL1078042.1"/>
    </source>
</evidence>
<dbReference type="CDD" id="cd00556">
    <property type="entry name" value="Thioesterase_II"/>
    <property type="match status" value="1"/>
</dbReference>
<dbReference type="InterPro" id="IPR049450">
    <property type="entry name" value="ACOT8-like_C"/>
</dbReference>